<dbReference type="AlphaFoldDB" id="A0AA38WHC1"/>
<dbReference type="Proteomes" id="UP001172457">
    <property type="component" value="Chromosome 2"/>
</dbReference>
<proteinExistence type="predicted"/>
<organism evidence="2 3">
    <name type="scientific">Centaurea solstitialis</name>
    <name type="common">yellow star-thistle</name>
    <dbReference type="NCBI Taxonomy" id="347529"/>
    <lineage>
        <taxon>Eukaryota</taxon>
        <taxon>Viridiplantae</taxon>
        <taxon>Streptophyta</taxon>
        <taxon>Embryophyta</taxon>
        <taxon>Tracheophyta</taxon>
        <taxon>Spermatophyta</taxon>
        <taxon>Magnoliopsida</taxon>
        <taxon>eudicotyledons</taxon>
        <taxon>Gunneridae</taxon>
        <taxon>Pentapetalae</taxon>
        <taxon>asterids</taxon>
        <taxon>campanulids</taxon>
        <taxon>Asterales</taxon>
        <taxon>Asteraceae</taxon>
        <taxon>Carduoideae</taxon>
        <taxon>Cardueae</taxon>
        <taxon>Centaureinae</taxon>
        <taxon>Centaurea</taxon>
    </lineage>
</organism>
<dbReference type="InterPro" id="IPR019446">
    <property type="entry name" value="BMT5-like"/>
</dbReference>
<comment type="caution">
    <text evidence="2">The sequence shown here is derived from an EMBL/GenBank/DDBJ whole genome shotgun (WGS) entry which is preliminary data.</text>
</comment>
<dbReference type="GO" id="GO:0070475">
    <property type="term" value="P:rRNA base methylation"/>
    <property type="evidence" value="ECO:0007669"/>
    <property type="project" value="InterPro"/>
</dbReference>
<dbReference type="Pfam" id="PF10354">
    <property type="entry name" value="BMT5-like"/>
    <property type="match status" value="1"/>
</dbReference>
<dbReference type="GO" id="GO:0005737">
    <property type="term" value="C:cytoplasm"/>
    <property type="evidence" value="ECO:0007669"/>
    <property type="project" value="TreeGrafter"/>
</dbReference>
<protein>
    <recommendedName>
        <fullName evidence="1">25S rRNA (uridine-N(3))-methyltransferase BMT5-like domain-containing protein</fullName>
    </recommendedName>
</protein>
<evidence type="ECO:0000313" key="3">
    <source>
        <dbReference type="Proteomes" id="UP001172457"/>
    </source>
</evidence>
<dbReference type="PANTHER" id="PTHR11538:SF26">
    <property type="entry name" value="FERREDOXIN-FOLD ANTICODON-BINDING DOMAIN-CONTAINING PROTEIN 1"/>
    <property type="match status" value="1"/>
</dbReference>
<feature type="domain" description="25S rRNA (uridine-N(3))-methyltransferase BMT5-like" evidence="1">
    <location>
        <begin position="29"/>
        <end position="99"/>
    </location>
</feature>
<dbReference type="PANTHER" id="PTHR11538">
    <property type="entry name" value="PHENYLALANYL-TRNA SYNTHETASE"/>
    <property type="match status" value="1"/>
</dbReference>
<evidence type="ECO:0000259" key="1">
    <source>
        <dbReference type="Pfam" id="PF10354"/>
    </source>
</evidence>
<dbReference type="GO" id="GO:0070042">
    <property type="term" value="F:rRNA (uridine-N3-)-methyltransferase activity"/>
    <property type="evidence" value="ECO:0007669"/>
    <property type="project" value="InterPro"/>
</dbReference>
<gene>
    <name evidence="2" type="ORF">OSB04_006072</name>
</gene>
<sequence length="172" mass="19354">MVVTGKSPEMMVVAGKVTGEDGDRLLTFDSRSQQRLVSGFLDNTTKMLQPCTGEVHVTHRTQYPFNEWELTKIAYQCGLVLFMCRDFNIGDYPGYTNKRGAGSKPENPSRWNRLRLSNSCHLRKACKGDGRFPNARIVAICSIFSNKVVEPIGWLVIHSGGGMQHRMDEEDI</sequence>
<reference evidence="2" key="1">
    <citation type="submission" date="2023-03" db="EMBL/GenBank/DDBJ databases">
        <title>Chromosome-scale reference genome and RAD-based genetic map of yellow starthistle (Centaurea solstitialis) reveal putative structural variation and QTLs associated with invader traits.</title>
        <authorList>
            <person name="Reatini B."/>
            <person name="Cang F.A."/>
            <person name="Jiang Q."/>
            <person name="Mckibben M.T.W."/>
            <person name="Barker M.S."/>
            <person name="Rieseberg L.H."/>
            <person name="Dlugosch K.M."/>
        </authorList>
    </citation>
    <scope>NUCLEOTIDE SEQUENCE</scope>
    <source>
        <strain evidence="2">CAN-66</strain>
        <tissue evidence="2">Leaf</tissue>
    </source>
</reference>
<dbReference type="EMBL" id="JARYMX010000002">
    <property type="protein sequence ID" value="KAJ9560912.1"/>
    <property type="molecule type" value="Genomic_DNA"/>
</dbReference>
<accession>A0AA38WHC1</accession>
<name>A0AA38WHC1_9ASTR</name>
<keyword evidence="3" id="KW-1185">Reference proteome</keyword>
<evidence type="ECO:0000313" key="2">
    <source>
        <dbReference type="EMBL" id="KAJ9560912.1"/>
    </source>
</evidence>